<feature type="region of interest" description="Disordered" evidence="1">
    <location>
        <begin position="1"/>
        <end position="21"/>
    </location>
</feature>
<gene>
    <name evidence="2" type="ORF">RRG08_021866</name>
</gene>
<keyword evidence="3" id="KW-1185">Reference proteome</keyword>
<evidence type="ECO:0000256" key="1">
    <source>
        <dbReference type="SAM" id="MobiDB-lite"/>
    </source>
</evidence>
<proteinExistence type="predicted"/>
<protein>
    <submittedName>
        <fullName evidence="2">Uncharacterized protein</fullName>
    </submittedName>
</protein>
<name>A0AAE0XET7_9GAST</name>
<comment type="caution">
    <text evidence="2">The sequence shown here is derived from an EMBL/GenBank/DDBJ whole genome shotgun (WGS) entry which is preliminary data.</text>
</comment>
<evidence type="ECO:0000313" key="3">
    <source>
        <dbReference type="Proteomes" id="UP001283361"/>
    </source>
</evidence>
<organism evidence="2 3">
    <name type="scientific">Elysia crispata</name>
    <name type="common">lettuce slug</name>
    <dbReference type="NCBI Taxonomy" id="231223"/>
    <lineage>
        <taxon>Eukaryota</taxon>
        <taxon>Metazoa</taxon>
        <taxon>Spiralia</taxon>
        <taxon>Lophotrochozoa</taxon>
        <taxon>Mollusca</taxon>
        <taxon>Gastropoda</taxon>
        <taxon>Heterobranchia</taxon>
        <taxon>Euthyneura</taxon>
        <taxon>Panpulmonata</taxon>
        <taxon>Sacoglossa</taxon>
        <taxon>Placobranchoidea</taxon>
        <taxon>Plakobranchidae</taxon>
        <taxon>Elysia</taxon>
    </lineage>
</organism>
<evidence type="ECO:0000313" key="2">
    <source>
        <dbReference type="EMBL" id="KAK3691941.1"/>
    </source>
</evidence>
<dbReference type="EMBL" id="JAWDGP010008070">
    <property type="protein sequence ID" value="KAK3691941.1"/>
    <property type="molecule type" value="Genomic_DNA"/>
</dbReference>
<accession>A0AAE0XET7</accession>
<reference evidence="2" key="1">
    <citation type="journal article" date="2023" name="G3 (Bethesda)">
        <title>A reference genome for the long-term kleptoplast-retaining sea slug Elysia crispata morphotype clarki.</title>
        <authorList>
            <person name="Eastman K.E."/>
            <person name="Pendleton A.L."/>
            <person name="Shaikh M.A."/>
            <person name="Suttiyut T."/>
            <person name="Ogas R."/>
            <person name="Tomko P."/>
            <person name="Gavelis G."/>
            <person name="Widhalm J.R."/>
            <person name="Wisecaver J.H."/>
        </authorList>
    </citation>
    <scope>NUCLEOTIDE SEQUENCE</scope>
    <source>
        <strain evidence="2">ECLA1</strain>
    </source>
</reference>
<dbReference type="Proteomes" id="UP001283361">
    <property type="component" value="Unassembled WGS sequence"/>
</dbReference>
<sequence>MSNTPSPTDSELLADSPRDLSELVDPQTAKTYYQTVYISPESSQDTLILPDNMNQAPSTSKHQFVQGATVPNPAFEQAVNTPLPPSPTMQQSWTPEEIIILQEHLIFHTKMIEAINTAAVSGPQKLPKPPKRKLENLFKEKGGKLKKTKKVMTPQGFHNYLLQHIQDMTKSISREAFLFKVGEDVHIDQAIDQLKNAYKHLCRQNSQSMVFNCEFGNFLNELYKWFEQMKIQGLITMSWQVWLNTHINISASHASSLRQLSSIVNGFPKLKTIDLPLREVLQNLKLLKEMLTVPEYFTFWASAVAIPFETTSSQEQVVAKEHP</sequence>
<dbReference type="AlphaFoldDB" id="A0AAE0XET7"/>